<dbReference type="eggNOG" id="KOG0987">
    <property type="taxonomic scope" value="Eukaryota"/>
</dbReference>
<dbReference type="PANTHER" id="PTHR47642">
    <property type="entry name" value="ATP-DEPENDENT DNA HELICASE"/>
    <property type="match status" value="1"/>
</dbReference>
<comment type="catalytic activity">
    <reaction evidence="1">
        <text>ATP + H2O = ADP + phosphate + H(+)</text>
        <dbReference type="Rhea" id="RHEA:13065"/>
        <dbReference type="ChEBI" id="CHEBI:15377"/>
        <dbReference type="ChEBI" id="CHEBI:15378"/>
        <dbReference type="ChEBI" id="CHEBI:30616"/>
        <dbReference type="ChEBI" id="CHEBI:43474"/>
        <dbReference type="ChEBI" id="CHEBI:456216"/>
        <dbReference type="EC" id="5.6.2.3"/>
    </reaction>
</comment>
<dbReference type="WBParaSite" id="Csp11.Scaffold408.g980.t1">
    <property type="protein sequence ID" value="Csp11.Scaffold408.g980.t1"/>
    <property type="gene ID" value="Csp11.Scaffold408.g980"/>
</dbReference>
<dbReference type="InterPro" id="IPR010285">
    <property type="entry name" value="DNA_helicase_pif1-like_DEAD"/>
</dbReference>
<dbReference type="Pfam" id="PF05970">
    <property type="entry name" value="PIF1"/>
    <property type="match status" value="1"/>
</dbReference>
<dbReference type="SUPFAM" id="SSF52540">
    <property type="entry name" value="P-loop containing nucleoside triphosphate hydrolases"/>
    <property type="match status" value="2"/>
</dbReference>
<dbReference type="GO" id="GO:0006310">
    <property type="term" value="P:DNA recombination"/>
    <property type="evidence" value="ECO:0007669"/>
    <property type="project" value="UniProtKB-KW"/>
</dbReference>
<organism evidence="3 4">
    <name type="scientific">Caenorhabditis tropicalis</name>
    <dbReference type="NCBI Taxonomy" id="1561998"/>
    <lineage>
        <taxon>Eukaryota</taxon>
        <taxon>Metazoa</taxon>
        <taxon>Ecdysozoa</taxon>
        <taxon>Nematoda</taxon>
        <taxon>Chromadorea</taxon>
        <taxon>Rhabditida</taxon>
        <taxon>Rhabditina</taxon>
        <taxon>Rhabditomorpha</taxon>
        <taxon>Rhabditoidea</taxon>
        <taxon>Rhabditidae</taxon>
        <taxon>Peloderinae</taxon>
        <taxon>Caenorhabditis</taxon>
    </lineage>
</organism>
<evidence type="ECO:0000259" key="2">
    <source>
        <dbReference type="Pfam" id="PF05970"/>
    </source>
</evidence>
<proteinExistence type="inferred from homology"/>
<dbReference type="GO" id="GO:0043139">
    <property type="term" value="F:5'-3' DNA helicase activity"/>
    <property type="evidence" value="ECO:0007669"/>
    <property type="project" value="UniProtKB-EC"/>
</dbReference>
<dbReference type="Gene3D" id="2.30.30.940">
    <property type="match status" value="1"/>
</dbReference>
<dbReference type="AlphaFoldDB" id="A0A1I7SZD7"/>
<feature type="domain" description="DNA helicase Pif1-like DEAD-box helicase" evidence="2">
    <location>
        <begin position="7"/>
        <end position="197"/>
    </location>
</feature>
<keyword evidence="1" id="KW-0547">Nucleotide-binding</keyword>
<dbReference type="CDD" id="cd18809">
    <property type="entry name" value="SF1_C_RecD"/>
    <property type="match status" value="1"/>
</dbReference>
<protein>
    <recommendedName>
        <fullName evidence="1">ATP-dependent DNA helicase</fullName>
        <ecNumber evidence="1">5.6.2.3</ecNumber>
    </recommendedName>
</protein>
<dbReference type="GO" id="GO:0016887">
    <property type="term" value="F:ATP hydrolysis activity"/>
    <property type="evidence" value="ECO:0007669"/>
    <property type="project" value="RHEA"/>
</dbReference>
<reference evidence="4" key="1">
    <citation type="submission" date="2016-11" db="UniProtKB">
        <authorList>
            <consortium name="WormBaseParasite"/>
        </authorList>
    </citation>
    <scope>IDENTIFICATION</scope>
</reference>
<name>A0A1I7SZD7_9PELO</name>
<keyword evidence="1" id="KW-0378">Hydrolase</keyword>
<dbReference type="Gene3D" id="3.40.50.300">
    <property type="entry name" value="P-loop containing nucleotide triphosphate hydrolases"/>
    <property type="match status" value="2"/>
</dbReference>
<keyword evidence="1" id="KW-0234">DNA repair</keyword>
<dbReference type="PANTHER" id="PTHR47642:SF5">
    <property type="entry name" value="ATP-DEPENDENT DNA HELICASE"/>
    <property type="match status" value="1"/>
</dbReference>
<dbReference type="GO" id="GO:0000723">
    <property type="term" value="P:telomere maintenance"/>
    <property type="evidence" value="ECO:0007669"/>
    <property type="project" value="InterPro"/>
</dbReference>
<keyword evidence="1" id="KW-0067">ATP-binding</keyword>
<keyword evidence="1" id="KW-0347">Helicase</keyword>
<dbReference type="InterPro" id="IPR027417">
    <property type="entry name" value="P-loop_NTPase"/>
</dbReference>
<dbReference type="GO" id="GO:0005524">
    <property type="term" value="F:ATP binding"/>
    <property type="evidence" value="ECO:0007669"/>
    <property type="project" value="UniProtKB-KW"/>
</dbReference>
<sequence>MLLQTHPLYLLVHGSAGSGKSLLLKAIRNGVREHFKSDDSCIVTARTAVGAALLDAHTINSLFILWSLSSKEDFLKSVENRQMNHLEWMRDSKVILIDIINFVDAIIFATIDHRLREITGKSKPFGGLSVIVFGDFYQLPPVNGYWIFEGLPNELLDTFRMKCPGSPDNLWNLFKIVELDENRKNSQSPLEQFNVNGYNAFYYLKKNCRLCWDSDQTIEEIVDGYIWLCENYPGKTFAVVATTGDMVKDINDAIVERAPDYCEYPAEDSVNSDFPKHGLVADKDLMVSDGCPVILTCNIPEYSLKNGAQGVVVNFDDEEIFVDFSSVGVSLRREDFVDNKKRERWSQFPIRVAYAHTIERSQGMHFDGVVLVRNKSWKREERYTWMDEHKDGTGELYTALSRARDLKLCFVTPLRNPQFRVAPEATEEIERMRRDCPG</sequence>
<comment type="similarity">
    <text evidence="1">Belongs to the helicase family.</text>
</comment>
<keyword evidence="3" id="KW-1185">Reference proteome</keyword>
<dbReference type="EC" id="5.6.2.3" evidence="1"/>
<dbReference type="GO" id="GO:0006281">
    <property type="term" value="P:DNA repair"/>
    <property type="evidence" value="ECO:0007669"/>
    <property type="project" value="UniProtKB-KW"/>
</dbReference>
<evidence type="ECO:0000313" key="4">
    <source>
        <dbReference type="WBParaSite" id="Csp11.Scaffold408.g980.t1"/>
    </source>
</evidence>
<keyword evidence="1" id="KW-0227">DNA damage</keyword>
<dbReference type="Proteomes" id="UP000095282">
    <property type="component" value="Unplaced"/>
</dbReference>
<dbReference type="InterPro" id="IPR051055">
    <property type="entry name" value="PIF1_helicase"/>
</dbReference>
<dbReference type="STRING" id="1561998.A0A1I7SZD7"/>
<evidence type="ECO:0000256" key="1">
    <source>
        <dbReference type="RuleBase" id="RU363044"/>
    </source>
</evidence>
<comment type="cofactor">
    <cofactor evidence="1">
        <name>Mg(2+)</name>
        <dbReference type="ChEBI" id="CHEBI:18420"/>
    </cofactor>
</comment>
<keyword evidence="1" id="KW-0233">DNA recombination</keyword>
<evidence type="ECO:0000313" key="3">
    <source>
        <dbReference type="Proteomes" id="UP000095282"/>
    </source>
</evidence>
<accession>A0A1I7SZD7</accession>